<dbReference type="Gene3D" id="3.40.50.1460">
    <property type="match status" value="1"/>
</dbReference>
<dbReference type="KEGG" id="mur:EQY75_04230"/>
<keyword evidence="3" id="KW-1185">Reference proteome</keyword>
<dbReference type="GO" id="GO:0006508">
    <property type="term" value="P:proteolysis"/>
    <property type="evidence" value="ECO:0007669"/>
    <property type="project" value="InterPro"/>
</dbReference>
<dbReference type="AlphaFoldDB" id="A0A411E8G1"/>
<feature type="domain" description="Peptidase C14 caspase" evidence="1">
    <location>
        <begin position="8"/>
        <end position="238"/>
    </location>
</feature>
<evidence type="ECO:0000259" key="1">
    <source>
        <dbReference type="Pfam" id="PF00656"/>
    </source>
</evidence>
<dbReference type="PANTHER" id="PTHR22576:SF37">
    <property type="entry name" value="MUCOSA-ASSOCIATED LYMPHOID TISSUE LYMPHOMA TRANSLOCATION PROTEIN 1"/>
    <property type="match status" value="1"/>
</dbReference>
<evidence type="ECO:0000313" key="2">
    <source>
        <dbReference type="EMBL" id="QBA63814.1"/>
    </source>
</evidence>
<dbReference type="OrthoDB" id="596779at2"/>
<dbReference type="Pfam" id="PF00656">
    <property type="entry name" value="Peptidase_C14"/>
    <property type="match status" value="1"/>
</dbReference>
<dbReference type="InterPro" id="IPR029030">
    <property type="entry name" value="Caspase-like_dom_sf"/>
</dbReference>
<evidence type="ECO:0000313" key="3">
    <source>
        <dbReference type="Proteomes" id="UP000290889"/>
    </source>
</evidence>
<dbReference type="InterPro" id="IPR011600">
    <property type="entry name" value="Pept_C14_caspase"/>
</dbReference>
<dbReference type="PANTHER" id="PTHR22576">
    <property type="entry name" value="MUCOSA ASSOCIATED LYMPHOID TISSUE LYMPHOMA TRANSLOCATION PROTEIN 1/PARACASPASE"/>
    <property type="match status" value="1"/>
</dbReference>
<protein>
    <submittedName>
        <fullName evidence="2">Caspase family protein</fullName>
    </submittedName>
</protein>
<sequence>MFNSENNYALIIGVGGDKIEYTVNDARMLHESLIDDKLIGYPKENVILRTEAEASREGILEAFDELKEKTNEDSTILLYYSGHGGKYSDQHKFFLQPADMTADNIEETMITDKELREKINALPSNKLVLFLDCCHAEGMVQSGIKGLYGMAQKLKDEQGVWIMASCQDNEKSYGHGDHSFFTQALLDVLAGQHVRPFTDPEVSMMDVVEYIFNAVPKMASNCEDEEGNAVVQTPYFKTQMTENLILSHFPQNAQEHEAIIAELEPNLEALDEDSFIKLIKSMEAVGRVEDAIEALNNNKRTKSDPDLMETLGDLYRNYYIKHRLQKEGQEALEIYKKAYELAVKTDDEEQVFTNAVKVAFMMAKLDLSKREMREYAATAISAADQYPYESVPKFVTMAEASIFLGDLDASKKHYATVDEKAGIRYKMKCYERAVLIYDTLYDTKNEKDPYIEYLSDTLLS</sequence>
<reference evidence="2 3" key="1">
    <citation type="submission" date="2019-01" db="EMBL/GenBank/DDBJ databases">
        <title>Muriicola soli sp. nov., isolated from soil.</title>
        <authorList>
            <person name="Kang H.J."/>
            <person name="Kim S.B."/>
        </authorList>
    </citation>
    <scope>NUCLEOTIDE SEQUENCE [LARGE SCALE GENOMIC DNA]</scope>
    <source>
        <strain evidence="2 3">MMS17-SY002</strain>
    </source>
</reference>
<dbReference type="SUPFAM" id="SSF52129">
    <property type="entry name" value="Caspase-like"/>
    <property type="match status" value="1"/>
</dbReference>
<dbReference type="InterPro" id="IPR052039">
    <property type="entry name" value="Caspase-related_regulators"/>
</dbReference>
<gene>
    <name evidence="2" type="ORF">EQY75_04230</name>
</gene>
<dbReference type="Proteomes" id="UP000290889">
    <property type="component" value="Chromosome"/>
</dbReference>
<accession>A0A411E8G1</accession>
<dbReference type="RefSeq" id="WP_129603159.1">
    <property type="nucleotide sequence ID" value="NZ_CP035544.1"/>
</dbReference>
<name>A0A411E8G1_9FLAO</name>
<organism evidence="2 3">
    <name type="scientific">Muriicola soli</name>
    <dbReference type="NCBI Taxonomy" id="2507538"/>
    <lineage>
        <taxon>Bacteria</taxon>
        <taxon>Pseudomonadati</taxon>
        <taxon>Bacteroidota</taxon>
        <taxon>Flavobacteriia</taxon>
        <taxon>Flavobacteriales</taxon>
        <taxon>Flavobacteriaceae</taxon>
        <taxon>Muriicola</taxon>
    </lineage>
</organism>
<dbReference type="EMBL" id="CP035544">
    <property type="protein sequence ID" value="QBA63814.1"/>
    <property type="molecule type" value="Genomic_DNA"/>
</dbReference>
<dbReference type="GO" id="GO:0004197">
    <property type="term" value="F:cysteine-type endopeptidase activity"/>
    <property type="evidence" value="ECO:0007669"/>
    <property type="project" value="InterPro"/>
</dbReference>
<proteinExistence type="predicted"/>